<reference evidence="1" key="1">
    <citation type="submission" date="2021-06" db="EMBL/GenBank/DDBJ databases">
        <authorList>
            <person name="Kallberg Y."/>
            <person name="Tangrot J."/>
            <person name="Rosling A."/>
        </authorList>
    </citation>
    <scope>NUCLEOTIDE SEQUENCE</scope>
    <source>
        <strain evidence="1">MA461A</strain>
    </source>
</reference>
<feature type="non-terminal residue" evidence="1">
    <location>
        <position position="294"/>
    </location>
</feature>
<keyword evidence="2" id="KW-1185">Reference proteome</keyword>
<accession>A0ACA9RVE0</accession>
<gene>
    <name evidence="1" type="ORF">RPERSI_LOCUS22727</name>
</gene>
<evidence type="ECO:0000313" key="1">
    <source>
        <dbReference type="EMBL" id="CAG8808877.1"/>
    </source>
</evidence>
<sequence length="294" mass="33365">SISSAIKFWYYHMSGISWSKLTLNELKDLCMSCGLSSVGNKEDLSNRLQAYFGKNKGKATDKSGVGDKEDLDDIIEVLRFDADEKDWNDKRDADLEVDDVHAYLQEVDNRIKDKEIEECDLLDKTWPKVSLSKPHDQHEYDFLVKIGKRLDKAIKGLGTALQIVGSNDKMMEKYKDRIPLFSQSGAASCYYSRNKSDKSYRHKKKRYSSPSSDSERDESHKGKRRYNKSFQSFRDRGAFRFPECKGVFNCFNCGGIGHITSSSLSAGRKSGVSGGKDAVSRSFELLARQNRVIT</sequence>
<dbReference type="Proteomes" id="UP000789920">
    <property type="component" value="Unassembled WGS sequence"/>
</dbReference>
<comment type="caution">
    <text evidence="1">The sequence shown here is derived from an EMBL/GenBank/DDBJ whole genome shotgun (WGS) entry which is preliminary data.</text>
</comment>
<feature type="non-terminal residue" evidence="1">
    <location>
        <position position="1"/>
    </location>
</feature>
<dbReference type="EMBL" id="CAJVQC010069384">
    <property type="protein sequence ID" value="CAG8808877.1"/>
    <property type="molecule type" value="Genomic_DNA"/>
</dbReference>
<evidence type="ECO:0000313" key="2">
    <source>
        <dbReference type="Proteomes" id="UP000789920"/>
    </source>
</evidence>
<protein>
    <submittedName>
        <fullName evidence="1">4184_t:CDS:1</fullName>
    </submittedName>
</protein>
<organism evidence="1 2">
    <name type="scientific">Racocetra persica</name>
    <dbReference type="NCBI Taxonomy" id="160502"/>
    <lineage>
        <taxon>Eukaryota</taxon>
        <taxon>Fungi</taxon>
        <taxon>Fungi incertae sedis</taxon>
        <taxon>Mucoromycota</taxon>
        <taxon>Glomeromycotina</taxon>
        <taxon>Glomeromycetes</taxon>
        <taxon>Diversisporales</taxon>
        <taxon>Gigasporaceae</taxon>
        <taxon>Racocetra</taxon>
    </lineage>
</organism>
<name>A0ACA9RVE0_9GLOM</name>
<proteinExistence type="predicted"/>